<gene>
    <name evidence="1" type="ORF">LIER_09587</name>
</gene>
<dbReference type="PANTHER" id="PTHR47150:SF5">
    <property type="entry name" value="OS07G0546750 PROTEIN"/>
    <property type="match status" value="1"/>
</dbReference>
<comment type="caution">
    <text evidence="1">The sequence shown here is derived from an EMBL/GenBank/DDBJ whole genome shotgun (WGS) entry which is preliminary data.</text>
</comment>
<dbReference type="InterPro" id="IPR006912">
    <property type="entry name" value="Harbinger_derived_prot"/>
</dbReference>
<accession>A0AAV3PG76</accession>
<dbReference type="PANTHER" id="PTHR47150">
    <property type="entry name" value="OS12G0169200 PROTEIN"/>
    <property type="match status" value="1"/>
</dbReference>
<dbReference type="Pfam" id="PF04827">
    <property type="entry name" value="Plant_tran"/>
    <property type="match status" value="1"/>
</dbReference>
<organism evidence="1 2">
    <name type="scientific">Lithospermum erythrorhizon</name>
    <name type="common">Purple gromwell</name>
    <name type="synonym">Lithospermum officinale var. erythrorhizon</name>
    <dbReference type="NCBI Taxonomy" id="34254"/>
    <lineage>
        <taxon>Eukaryota</taxon>
        <taxon>Viridiplantae</taxon>
        <taxon>Streptophyta</taxon>
        <taxon>Embryophyta</taxon>
        <taxon>Tracheophyta</taxon>
        <taxon>Spermatophyta</taxon>
        <taxon>Magnoliopsida</taxon>
        <taxon>eudicotyledons</taxon>
        <taxon>Gunneridae</taxon>
        <taxon>Pentapetalae</taxon>
        <taxon>asterids</taxon>
        <taxon>lamiids</taxon>
        <taxon>Boraginales</taxon>
        <taxon>Boraginaceae</taxon>
        <taxon>Boraginoideae</taxon>
        <taxon>Lithospermeae</taxon>
        <taxon>Lithospermum</taxon>
    </lineage>
</organism>
<evidence type="ECO:0008006" key="3">
    <source>
        <dbReference type="Google" id="ProtNLM"/>
    </source>
</evidence>
<evidence type="ECO:0000313" key="2">
    <source>
        <dbReference type="Proteomes" id="UP001454036"/>
    </source>
</evidence>
<protein>
    <recommendedName>
        <fullName evidence="3">Nuclease HARBI1</fullName>
    </recommendedName>
</protein>
<dbReference type="Proteomes" id="UP001454036">
    <property type="component" value="Unassembled WGS sequence"/>
</dbReference>
<keyword evidence="2" id="KW-1185">Reference proteome</keyword>
<proteinExistence type="predicted"/>
<dbReference type="AlphaFoldDB" id="A0AAV3PG76"/>
<reference evidence="1 2" key="1">
    <citation type="submission" date="2024-01" db="EMBL/GenBank/DDBJ databases">
        <title>The complete chloroplast genome sequence of Lithospermum erythrorhizon: insights into the phylogenetic relationship among Boraginaceae species and the maternal lineages of purple gromwells.</title>
        <authorList>
            <person name="Okada T."/>
            <person name="Watanabe K."/>
        </authorList>
    </citation>
    <scope>NUCLEOTIDE SEQUENCE [LARGE SCALE GENOMIC DNA]</scope>
</reference>
<evidence type="ECO:0000313" key="1">
    <source>
        <dbReference type="EMBL" id="GAA0150709.1"/>
    </source>
</evidence>
<sequence>MHKKVFMRIVNDLSSEYEYFTLRYDAAKKVGLSPIQKCNAAIRMLAYGMPGDACNEYVKIGASTAIECLKEFCKGVIHLYEGIYLRKPNTEDLERLLRVAEDRGFPGMIGSIDCMHWEWRNCPVGWQGQFRGGHQGAATIILEAVSSFDLWIWHVFFGLPGTLNDINVLDRSPVFDDLE</sequence>
<name>A0AAV3PG76_LITER</name>
<dbReference type="EMBL" id="BAABME010001642">
    <property type="protein sequence ID" value="GAA0150709.1"/>
    <property type="molecule type" value="Genomic_DNA"/>
</dbReference>